<dbReference type="GO" id="GO:0015288">
    <property type="term" value="F:porin activity"/>
    <property type="evidence" value="ECO:0007669"/>
    <property type="project" value="UniProtKB-KW"/>
</dbReference>
<sequence length="347" mass="36373">MRAPSFRPAGARPRPAAAALAACLAAAAVAAHAQGAGAAGGLRIHGELDAGFGTFKPPGGERVGRVESGLWSPSYLAFSGAEPLGGSLRAVFSLETYVALDNGVAYSAFYPDDPFWGRAAYVGLEGRLGALTLGRNRNPFYYAATAGNAFGESYFSPALTVGAFRRGHVIGRAHDNSVRYTSPTWGGAHFSVLWAPKEEKSNGNDVAATAEYAGGPWHATLGLAQAKTGLDEGRSSRIGLAALSHDFGVAKLFVAYATQRDTQVRAKSRAWDLGATVPLGRTTLKVSVARIRQTDLDGGSAASERVVSLGADHRLAPDCWLYAAVKSDRIDGLSRGTSVATGMRWLF</sequence>
<dbReference type="InterPro" id="IPR023614">
    <property type="entry name" value="Porin_dom_sf"/>
</dbReference>
<feature type="domain" description="Porin" evidence="12">
    <location>
        <begin position="21"/>
        <end position="331"/>
    </location>
</feature>
<keyword evidence="14" id="KW-1185">Reference proteome</keyword>
<proteinExistence type="predicted"/>
<dbReference type="InterPro" id="IPR033900">
    <property type="entry name" value="Gram_neg_porin_domain"/>
</dbReference>
<reference evidence="13 14" key="1">
    <citation type="submission" date="2024-02" db="EMBL/GenBank/DDBJ databases">
        <title>Genome sequence of Aquincola sp. MAHUQ-54.</title>
        <authorList>
            <person name="Huq M.A."/>
        </authorList>
    </citation>
    <scope>NUCLEOTIDE SEQUENCE [LARGE SCALE GENOMIC DNA]</scope>
    <source>
        <strain evidence="13 14">MAHUQ-54</strain>
    </source>
</reference>
<protein>
    <submittedName>
        <fullName evidence="13">Porin</fullName>
    </submittedName>
</protein>
<comment type="subunit">
    <text evidence="2">Homotrimer.</text>
</comment>
<dbReference type="InterPro" id="IPR050298">
    <property type="entry name" value="Gram-neg_bact_OMP"/>
</dbReference>
<feature type="signal peptide" evidence="11">
    <location>
        <begin position="1"/>
        <end position="33"/>
    </location>
</feature>
<dbReference type="Gene3D" id="2.40.160.10">
    <property type="entry name" value="Porin"/>
    <property type="match status" value="1"/>
</dbReference>
<dbReference type="GO" id="GO:0006811">
    <property type="term" value="P:monoatomic ion transport"/>
    <property type="evidence" value="ECO:0007669"/>
    <property type="project" value="UniProtKB-KW"/>
</dbReference>
<dbReference type="EMBL" id="JAZIBG010000009">
    <property type="protein sequence ID" value="MEF7612978.1"/>
    <property type="molecule type" value="Genomic_DNA"/>
</dbReference>
<evidence type="ECO:0000256" key="4">
    <source>
        <dbReference type="ARBA" id="ARBA00022452"/>
    </source>
</evidence>
<dbReference type="PANTHER" id="PTHR34501:SF9">
    <property type="entry name" value="MAJOR OUTER MEMBRANE PROTEIN P.IA"/>
    <property type="match status" value="1"/>
</dbReference>
<keyword evidence="5" id="KW-0812">Transmembrane</keyword>
<evidence type="ECO:0000313" key="14">
    <source>
        <dbReference type="Proteomes" id="UP001336250"/>
    </source>
</evidence>
<dbReference type="SUPFAM" id="SSF56935">
    <property type="entry name" value="Porins"/>
    <property type="match status" value="1"/>
</dbReference>
<evidence type="ECO:0000256" key="7">
    <source>
        <dbReference type="ARBA" id="ARBA00023065"/>
    </source>
</evidence>
<feature type="chain" id="PRO_5043757234" evidence="11">
    <location>
        <begin position="34"/>
        <end position="347"/>
    </location>
</feature>
<dbReference type="CDD" id="cd00342">
    <property type="entry name" value="gram_neg_porins"/>
    <property type="match status" value="1"/>
</dbReference>
<keyword evidence="3" id="KW-0813">Transport</keyword>
<dbReference type="GO" id="GO:0046930">
    <property type="term" value="C:pore complex"/>
    <property type="evidence" value="ECO:0007669"/>
    <property type="project" value="UniProtKB-KW"/>
</dbReference>
<gene>
    <name evidence="13" type="ORF">V4F39_03575</name>
</gene>
<keyword evidence="6 11" id="KW-0732">Signal</keyword>
<keyword evidence="7" id="KW-0406">Ion transport</keyword>
<keyword evidence="10" id="KW-0998">Cell outer membrane</keyword>
<keyword evidence="9" id="KW-0472">Membrane</keyword>
<keyword evidence="4" id="KW-1134">Transmembrane beta strand</keyword>
<evidence type="ECO:0000256" key="10">
    <source>
        <dbReference type="ARBA" id="ARBA00023237"/>
    </source>
</evidence>
<evidence type="ECO:0000256" key="8">
    <source>
        <dbReference type="ARBA" id="ARBA00023114"/>
    </source>
</evidence>
<accession>A0AAW9Q9X5</accession>
<keyword evidence="8" id="KW-0626">Porin</keyword>
<dbReference type="AlphaFoldDB" id="A0AAW9Q9X5"/>
<evidence type="ECO:0000256" key="5">
    <source>
        <dbReference type="ARBA" id="ARBA00022692"/>
    </source>
</evidence>
<dbReference type="PANTHER" id="PTHR34501">
    <property type="entry name" value="PROTEIN YDDL-RELATED"/>
    <property type="match status" value="1"/>
</dbReference>
<evidence type="ECO:0000256" key="3">
    <source>
        <dbReference type="ARBA" id="ARBA00022448"/>
    </source>
</evidence>
<name>A0AAW9Q9X5_9BURK</name>
<dbReference type="RefSeq" id="WP_332287891.1">
    <property type="nucleotide sequence ID" value="NZ_JAZIBG010000009.1"/>
</dbReference>
<evidence type="ECO:0000256" key="6">
    <source>
        <dbReference type="ARBA" id="ARBA00022729"/>
    </source>
</evidence>
<dbReference type="Proteomes" id="UP001336250">
    <property type="component" value="Unassembled WGS sequence"/>
</dbReference>
<evidence type="ECO:0000256" key="11">
    <source>
        <dbReference type="SAM" id="SignalP"/>
    </source>
</evidence>
<comment type="subcellular location">
    <subcellularLocation>
        <location evidence="1">Cell outer membrane</location>
        <topology evidence="1">Multi-pass membrane protein</topology>
    </subcellularLocation>
</comment>
<organism evidence="13 14">
    <name type="scientific">Aquincola agrisoli</name>
    <dbReference type="NCBI Taxonomy" id="3119538"/>
    <lineage>
        <taxon>Bacteria</taxon>
        <taxon>Pseudomonadati</taxon>
        <taxon>Pseudomonadota</taxon>
        <taxon>Betaproteobacteria</taxon>
        <taxon>Burkholderiales</taxon>
        <taxon>Sphaerotilaceae</taxon>
        <taxon>Aquincola</taxon>
    </lineage>
</organism>
<evidence type="ECO:0000313" key="13">
    <source>
        <dbReference type="EMBL" id="MEF7612978.1"/>
    </source>
</evidence>
<evidence type="ECO:0000256" key="2">
    <source>
        <dbReference type="ARBA" id="ARBA00011233"/>
    </source>
</evidence>
<dbReference type="Pfam" id="PF13609">
    <property type="entry name" value="Porin_4"/>
    <property type="match status" value="1"/>
</dbReference>
<dbReference type="GO" id="GO:0009279">
    <property type="term" value="C:cell outer membrane"/>
    <property type="evidence" value="ECO:0007669"/>
    <property type="project" value="UniProtKB-SubCell"/>
</dbReference>
<evidence type="ECO:0000259" key="12">
    <source>
        <dbReference type="Pfam" id="PF13609"/>
    </source>
</evidence>
<comment type="caution">
    <text evidence="13">The sequence shown here is derived from an EMBL/GenBank/DDBJ whole genome shotgun (WGS) entry which is preliminary data.</text>
</comment>
<evidence type="ECO:0000256" key="1">
    <source>
        <dbReference type="ARBA" id="ARBA00004571"/>
    </source>
</evidence>
<evidence type="ECO:0000256" key="9">
    <source>
        <dbReference type="ARBA" id="ARBA00023136"/>
    </source>
</evidence>